<feature type="non-terminal residue" evidence="1">
    <location>
        <position position="1"/>
    </location>
</feature>
<feature type="non-terminal residue" evidence="1">
    <location>
        <position position="173"/>
    </location>
</feature>
<evidence type="ECO:0000313" key="2">
    <source>
        <dbReference type="Proteomes" id="UP000565155"/>
    </source>
</evidence>
<sequence>SGNVYVNGRLVVDSSGNLYDGGQAIRNVYASQTEAATLYKGWDKNISELRSSLEGELGSLESYSASVKSQYQTALAKANTQKTTLDSLGRSFHTITERNADTNDKISTLISSRKAEESKLTSAVKKLDSGPTYQNRSCSIVTTRTETGVDTNRFTENVIDYCQGNAVTQTKTA</sequence>
<proteinExistence type="predicted"/>
<dbReference type="RefSeq" id="WP_169629758.1">
    <property type="nucleotide sequence ID" value="NZ_JABCMA010000715.1"/>
</dbReference>
<dbReference type="EMBL" id="JABCMA010000715">
    <property type="protein sequence ID" value="NMR77413.1"/>
    <property type="molecule type" value="Genomic_DNA"/>
</dbReference>
<comment type="caution">
    <text evidence="1">The sequence shown here is derived from an EMBL/GenBank/DDBJ whole genome shotgun (WGS) entry which is preliminary data.</text>
</comment>
<reference evidence="1 2" key="1">
    <citation type="submission" date="2020-04" db="EMBL/GenBank/DDBJ databases">
        <title>Whole-genome sequencing of Vibrio spp. from China reveals different genetic environments of blaCTX-M-14 among diverse lineages.</title>
        <authorList>
            <person name="Zheng Z."/>
            <person name="Ye L."/>
            <person name="Chen S."/>
        </authorList>
    </citation>
    <scope>NUCLEOTIDE SEQUENCE [LARGE SCALE GENOMIC DNA]</scope>
    <source>
        <strain evidence="1 2">Vb1636</strain>
    </source>
</reference>
<accession>A0A7Y0N1Q8</accession>
<gene>
    <name evidence="1" type="ORF">HKB35_27925</name>
</gene>
<dbReference type="AlphaFoldDB" id="A0A7Y0N1Q8"/>
<name>A0A7Y0N1Q8_VIBAL</name>
<dbReference type="Proteomes" id="UP000565155">
    <property type="component" value="Unassembled WGS sequence"/>
</dbReference>
<organism evidence="1 2">
    <name type="scientific">Vibrio alginolyticus</name>
    <dbReference type="NCBI Taxonomy" id="663"/>
    <lineage>
        <taxon>Bacteria</taxon>
        <taxon>Pseudomonadati</taxon>
        <taxon>Pseudomonadota</taxon>
        <taxon>Gammaproteobacteria</taxon>
        <taxon>Vibrionales</taxon>
        <taxon>Vibrionaceae</taxon>
        <taxon>Vibrio</taxon>
    </lineage>
</organism>
<evidence type="ECO:0000313" key="1">
    <source>
        <dbReference type="EMBL" id="NMR77413.1"/>
    </source>
</evidence>
<protein>
    <submittedName>
        <fullName evidence="1">Uncharacterized protein</fullName>
    </submittedName>
</protein>